<evidence type="ECO:0000313" key="2">
    <source>
        <dbReference type="Proteomes" id="UP000295504"/>
    </source>
</evidence>
<reference evidence="1 2" key="1">
    <citation type="submission" date="2019-03" db="EMBL/GenBank/DDBJ databases">
        <title>Genomic Encyclopedia of Type Strains, Phase IV (KMG-IV): sequencing the most valuable type-strain genomes for metagenomic binning, comparative biology and taxonomic classification.</title>
        <authorList>
            <person name="Goeker M."/>
        </authorList>
    </citation>
    <scope>NUCLEOTIDE SEQUENCE [LARGE SCALE GENOMIC DNA]</scope>
    <source>
        <strain evidence="1 2">DSM 100013</strain>
    </source>
</reference>
<dbReference type="RefSeq" id="WP_165913684.1">
    <property type="nucleotide sequence ID" value="NZ_CP058648.1"/>
</dbReference>
<dbReference type="AlphaFoldDB" id="A0A4R2U385"/>
<proteinExistence type="predicted"/>
<accession>A0A4R2U385</accession>
<dbReference type="Proteomes" id="UP000295504">
    <property type="component" value="Unassembled WGS sequence"/>
</dbReference>
<dbReference type="EMBL" id="SLYC01000018">
    <property type="protein sequence ID" value="TCQ02123.1"/>
    <property type="molecule type" value="Genomic_DNA"/>
</dbReference>
<organism evidence="1 2">
    <name type="scientific">Serpentinicella alkaliphila</name>
    <dbReference type="NCBI Taxonomy" id="1734049"/>
    <lineage>
        <taxon>Bacteria</taxon>
        <taxon>Bacillati</taxon>
        <taxon>Bacillota</taxon>
        <taxon>Clostridia</taxon>
        <taxon>Peptostreptococcales</taxon>
        <taxon>Natronincolaceae</taxon>
        <taxon>Serpentinicella</taxon>
    </lineage>
</organism>
<name>A0A4R2U385_9FIRM</name>
<gene>
    <name evidence="1" type="ORF">EDD79_10183</name>
</gene>
<comment type="caution">
    <text evidence="1">The sequence shown here is derived from an EMBL/GenBank/DDBJ whole genome shotgun (WGS) entry which is preliminary data.</text>
</comment>
<sequence length="53" mass="6398">MSENESSYYECQEISPLLFETINEKNKIHEYEKKTLDINIDRLSYNKLLNSIR</sequence>
<protein>
    <submittedName>
        <fullName evidence="1">Uncharacterized protein</fullName>
    </submittedName>
</protein>
<evidence type="ECO:0000313" key="1">
    <source>
        <dbReference type="EMBL" id="TCQ02123.1"/>
    </source>
</evidence>
<keyword evidence="2" id="KW-1185">Reference proteome</keyword>